<sequence length="350" mass="36130">MVAFGSTSRVARGFRVGVAAFRAGERVVAAGVLRAAAKDADVARVAAGLADRVVRVAGFVAAAALRVVVPVVRLVALRVVVARFAGVARTARFVAVAEAVRLAGADARAGVLRVLVAAFARVAVVRAARVAGALRAAVVRVVVVRFVTVALRVAGLRVAVARVVLAGVLVARVVFVVAVRPVEAARVVRAVAARVLVVRVAVARVVLAGAFVARVVFTAALREPGFGPGLAPERAGDLVADFAAPRVEVLVALAGALLAVFFAGAAVRPVAGRLARAALVRAVVPATRRPPVRTAIARLRRPSVFSSLLMGVPSGYQIISRGIRDDRLLQALASHSNFRAAPIRVDTAYA</sequence>
<comment type="caution">
    <text evidence="2">The sequence shown here is derived from an EMBL/GenBank/DDBJ whole genome shotgun (WGS) entry which is preliminary data.</text>
</comment>
<reference evidence="2 3" key="1">
    <citation type="submission" date="2022-06" db="EMBL/GenBank/DDBJ databases">
        <title>Endosaccharibacter gen. nov., sp. nov., endophytic bacteria isolated from sugarcane.</title>
        <authorList>
            <person name="Pitiwittayakul N."/>
            <person name="Yukphan P."/>
            <person name="Charoenyingcharoen P."/>
            <person name="Tanasupawat S."/>
        </authorList>
    </citation>
    <scope>NUCLEOTIDE SEQUENCE [LARGE SCALE GENOMIC DNA]</scope>
    <source>
        <strain evidence="2 3">KSS8</strain>
    </source>
</reference>
<evidence type="ECO:0000256" key="1">
    <source>
        <dbReference type="SAM" id="Phobius"/>
    </source>
</evidence>
<keyword evidence="3" id="KW-1185">Reference proteome</keyword>
<feature type="transmembrane region" description="Helical" evidence="1">
    <location>
        <begin position="133"/>
        <end position="153"/>
    </location>
</feature>
<evidence type="ECO:0000313" key="3">
    <source>
        <dbReference type="Proteomes" id="UP001524587"/>
    </source>
</evidence>
<dbReference type="Proteomes" id="UP001524587">
    <property type="component" value="Unassembled WGS sequence"/>
</dbReference>
<keyword evidence="1" id="KW-0472">Membrane</keyword>
<keyword evidence="1" id="KW-1133">Transmembrane helix</keyword>
<proteinExistence type="predicted"/>
<organism evidence="2 3">
    <name type="scientific">Endosaccharibacter trunci</name>
    <dbReference type="NCBI Taxonomy" id="2812733"/>
    <lineage>
        <taxon>Bacteria</taxon>
        <taxon>Pseudomonadati</taxon>
        <taxon>Pseudomonadota</taxon>
        <taxon>Alphaproteobacteria</taxon>
        <taxon>Acetobacterales</taxon>
        <taxon>Acetobacteraceae</taxon>
        <taxon>Endosaccharibacter</taxon>
    </lineage>
</organism>
<feature type="transmembrane region" description="Helical" evidence="1">
    <location>
        <begin position="191"/>
        <end position="217"/>
    </location>
</feature>
<feature type="transmembrane region" description="Helical" evidence="1">
    <location>
        <begin position="159"/>
        <end position="179"/>
    </location>
</feature>
<dbReference type="EMBL" id="JAMSKV010000014">
    <property type="protein sequence ID" value="MCQ8279665.1"/>
    <property type="molecule type" value="Genomic_DNA"/>
</dbReference>
<evidence type="ECO:0000313" key="2">
    <source>
        <dbReference type="EMBL" id="MCQ8279665.1"/>
    </source>
</evidence>
<accession>A0ABT1W9V0</accession>
<protein>
    <submittedName>
        <fullName evidence="2">Uncharacterized protein</fullName>
    </submittedName>
</protein>
<dbReference type="RefSeq" id="WP_422865151.1">
    <property type="nucleotide sequence ID" value="NZ_JAMSKV010000014.1"/>
</dbReference>
<gene>
    <name evidence="2" type="ORF">NFI95_14565</name>
</gene>
<name>A0ABT1W9V0_9PROT</name>
<keyword evidence="1" id="KW-0812">Transmembrane</keyword>
<feature type="transmembrane region" description="Helical" evidence="1">
    <location>
        <begin position="249"/>
        <end position="271"/>
    </location>
</feature>